<dbReference type="RefSeq" id="WP_151581107.1">
    <property type="nucleotide sequence ID" value="NZ_CP182503.1"/>
</dbReference>
<proteinExistence type="predicted"/>
<dbReference type="AlphaFoldDB" id="A0A7J5DUM3"/>
<comment type="caution">
    <text evidence="1">The sequence shown here is derived from an EMBL/GenBank/DDBJ whole genome shotgun (WGS) entry which is preliminary data.</text>
</comment>
<dbReference type="Proteomes" id="UP000449906">
    <property type="component" value="Unassembled WGS sequence"/>
</dbReference>
<sequence>MTQPDSDSNPAPDWPAFLPHREIDRLLERLEHAAVVDPAEAARLLRLVTKEVQRLRSMTLRLTTEKLAEADREARGIVSEALGHADSLRHAGLTVLSSRLDEADRLMATVREAYRVELRAAGLADLGVPDRAES</sequence>
<evidence type="ECO:0000313" key="2">
    <source>
        <dbReference type="Proteomes" id="UP000449906"/>
    </source>
</evidence>
<organism evidence="1 2">
    <name type="scientific">Nocardioides simplex</name>
    <name type="common">Arthrobacter simplex</name>
    <dbReference type="NCBI Taxonomy" id="2045"/>
    <lineage>
        <taxon>Bacteria</taxon>
        <taxon>Bacillati</taxon>
        <taxon>Actinomycetota</taxon>
        <taxon>Actinomycetes</taxon>
        <taxon>Propionibacteriales</taxon>
        <taxon>Nocardioidaceae</taxon>
        <taxon>Pimelobacter</taxon>
    </lineage>
</organism>
<evidence type="ECO:0000313" key="1">
    <source>
        <dbReference type="EMBL" id="KAB2808925.1"/>
    </source>
</evidence>
<accession>A0A7J5DUM3</accession>
<dbReference type="EMBL" id="WBVM01000002">
    <property type="protein sequence ID" value="KAB2808925.1"/>
    <property type="molecule type" value="Genomic_DNA"/>
</dbReference>
<name>A0A7J5DUM3_NOCSI</name>
<reference evidence="1 2" key="1">
    <citation type="submission" date="2019-09" db="EMBL/GenBank/DDBJ databases">
        <title>Pimelobacter sp. isolated from Paulinella.</title>
        <authorList>
            <person name="Jeong S.E."/>
        </authorList>
    </citation>
    <scope>NUCLEOTIDE SEQUENCE [LARGE SCALE GENOMIC DNA]</scope>
    <source>
        <strain evidence="1 2">Pch-N</strain>
    </source>
</reference>
<protein>
    <submittedName>
        <fullName evidence="1">Uncharacterized protein</fullName>
    </submittedName>
</protein>
<gene>
    <name evidence="1" type="ORF">F9L07_17785</name>
</gene>